<proteinExistence type="predicted"/>
<evidence type="ECO:0000313" key="4">
    <source>
        <dbReference type="Proteomes" id="UP001500363"/>
    </source>
</evidence>
<keyword evidence="2" id="KW-1133">Transmembrane helix</keyword>
<evidence type="ECO:0000313" key="3">
    <source>
        <dbReference type="EMBL" id="GAA1530402.1"/>
    </source>
</evidence>
<keyword evidence="2" id="KW-0812">Transmembrane</keyword>
<dbReference type="RefSeq" id="WP_344175259.1">
    <property type="nucleotide sequence ID" value="NZ_BAAANC010000002.1"/>
</dbReference>
<feature type="transmembrane region" description="Helical" evidence="2">
    <location>
        <begin position="85"/>
        <end position="108"/>
    </location>
</feature>
<dbReference type="Proteomes" id="UP001500363">
    <property type="component" value="Unassembled WGS sequence"/>
</dbReference>
<feature type="transmembrane region" description="Helical" evidence="2">
    <location>
        <begin position="7"/>
        <end position="27"/>
    </location>
</feature>
<sequence>MTAAQKLKLVVNYVNLSTLAGFLIALIGRAKLSRGPRGLYYANGYRLGFPVAGAFTVGNVLLTKNDRAYLDARPVLVRHEERHSWQYFCLIGLPMLPLYVVAVAWSWARTGCPASRNPFERLAGLKDGNYTEHPPQPFGRTLQQTFSRKR</sequence>
<accession>A0ABN2B0B5</accession>
<name>A0ABN2B0B5_9ACTN</name>
<feature type="transmembrane region" description="Helical" evidence="2">
    <location>
        <begin position="47"/>
        <end position="64"/>
    </location>
</feature>
<protein>
    <recommendedName>
        <fullName evidence="5">DUF4157 domain-containing protein</fullName>
    </recommendedName>
</protein>
<comment type="caution">
    <text evidence="3">The sequence shown here is derived from an EMBL/GenBank/DDBJ whole genome shotgun (WGS) entry which is preliminary data.</text>
</comment>
<keyword evidence="4" id="KW-1185">Reference proteome</keyword>
<evidence type="ECO:0008006" key="5">
    <source>
        <dbReference type="Google" id="ProtNLM"/>
    </source>
</evidence>
<evidence type="ECO:0000256" key="2">
    <source>
        <dbReference type="SAM" id="Phobius"/>
    </source>
</evidence>
<feature type="region of interest" description="Disordered" evidence="1">
    <location>
        <begin position="126"/>
        <end position="150"/>
    </location>
</feature>
<organism evidence="3 4">
    <name type="scientific">Kribbella lupini</name>
    <dbReference type="NCBI Taxonomy" id="291602"/>
    <lineage>
        <taxon>Bacteria</taxon>
        <taxon>Bacillati</taxon>
        <taxon>Actinomycetota</taxon>
        <taxon>Actinomycetes</taxon>
        <taxon>Propionibacteriales</taxon>
        <taxon>Kribbellaceae</taxon>
        <taxon>Kribbella</taxon>
    </lineage>
</organism>
<evidence type="ECO:0000256" key="1">
    <source>
        <dbReference type="SAM" id="MobiDB-lite"/>
    </source>
</evidence>
<reference evidence="3 4" key="1">
    <citation type="journal article" date="2019" name="Int. J. Syst. Evol. Microbiol.">
        <title>The Global Catalogue of Microorganisms (GCM) 10K type strain sequencing project: providing services to taxonomists for standard genome sequencing and annotation.</title>
        <authorList>
            <consortium name="The Broad Institute Genomics Platform"/>
            <consortium name="The Broad Institute Genome Sequencing Center for Infectious Disease"/>
            <person name="Wu L."/>
            <person name="Ma J."/>
        </authorList>
    </citation>
    <scope>NUCLEOTIDE SEQUENCE [LARGE SCALE GENOMIC DNA]</scope>
    <source>
        <strain evidence="3 4">JCM 14303</strain>
    </source>
</reference>
<gene>
    <name evidence="3" type="ORF">GCM10009741_35410</name>
</gene>
<feature type="compositionally biased region" description="Polar residues" evidence="1">
    <location>
        <begin position="141"/>
        <end position="150"/>
    </location>
</feature>
<keyword evidence="2" id="KW-0472">Membrane</keyword>
<dbReference type="EMBL" id="BAAANC010000002">
    <property type="protein sequence ID" value="GAA1530402.1"/>
    <property type="molecule type" value="Genomic_DNA"/>
</dbReference>